<feature type="transmembrane region" description="Helical" evidence="1">
    <location>
        <begin position="63"/>
        <end position="83"/>
    </location>
</feature>
<feature type="transmembrane region" description="Helical" evidence="1">
    <location>
        <begin position="142"/>
        <end position="162"/>
    </location>
</feature>
<feature type="transmembrane region" description="Helical" evidence="1">
    <location>
        <begin position="169"/>
        <end position="185"/>
    </location>
</feature>
<name>A0A4R0NQ92_9SPHI</name>
<dbReference type="Proteomes" id="UP000291485">
    <property type="component" value="Unassembled WGS sequence"/>
</dbReference>
<feature type="transmembrane region" description="Helical" evidence="1">
    <location>
        <begin position="104"/>
        <end position="122"/>
    </location>
</feature>
<feature type="transmembrane region" description="Helical" evidence="1">
    <location>
        <begin position="6"/>
        <end position="23"/>
    </location>
</feature>
<keyword evidence="1" id="KW-0472">Membrane</keyword>
<feature type="transmembrane region" description="Helical" evidence="1">
    <location>
        <begin position="355"/>
        <end position="373"/>
    </location>
</feature>
<evidence type="ECO:0008006" key="4">
    <source>
        <dbReference type="Google" id="ProtNLM"/>
    </source>
</evidence>
<organism evidence="2 3">
    <name type="scientific">Pedobacter frigidisoli</name>
    <dbReference type="NCBI Taxonomy" id="2530455"/>
    <lineage>
        <taxon>Bacteria</taxon>
        <taxon>Pseudomonadati</taxon>
        <taxon>Bacteroidota</taxon>
        <taxon>Sphingobacteriia</taxon>
        <taxon>Sphingobacteriales</taxon>
        <taxon>Sphingobacteriaceae</taxon>
        <taxon>Pedobacter</taxon>
    </lineage>
</organism>
<evidence type="ECO:0000313" key="2">
    <source>
        <dbReference type="EMBL" id="TCD01963.1"/>
    </source>
</evidence>
<keyword evidence="1" id="KW-0812">Transmembrane</keyword>
<feature type="transmembrane region" description="Helical" evidence="1">
    <location>
        <begin position="215"/>
        <end position="236"/>
    </location>
</feature>
<feature type="transmembrane region" description="Helical" evidence="1">
    <location>
        <begin position="30"/>
        <end position="51"/>
    </location>
</feature>
<proteinExistence type="predicted"/>
<feature type="transmembrane region" description="Helical" evidence="1">
    <location>
        <begin position="324"/>
        <end position="343"/>
    </location>
</feature>
<dbReference type="EMBL" id="SJSN01000019">
    <property type="protein sequence ID" value="TCD01963.1"/>
    <property type="molecule type" value="Genomic_DNA"/>
</dbReference>
<dbReference type="OrthoDB" id="966190at2"/>
<gene>
    <name evidence="2" type="ORF">EZ449_19390</name>
</gene>
<sequence>MIDVILIIGISFVIHIGFYFYAVKKEKNYINVFFPFMLSVIPVNFIFEPLWLYYYGTAGTTYAYFYVYFCSNVTISTMVWAYIKFPKGIIIDLPFSRVLPKARLLSYFLIIVASLVYLPVLLEFKEFIFEPREIYTRTRTGYGLYFFVSSFLAMIGFVLLLFSKNLTRSNIIIVTIFEAVFLFLHGSKGQVLILLLILAIFFTYVKDWKVNVKKMVVMLVSAGGLVVTLFILTTSYEYDNIFKVMLGYSDYNRNAMIVVDRDDSNYHGQITYESNFYSRIPRALMPDKPKDYGVFKLAKKYFPEWYYADTGSPAFGYGIQYADFGIFALFYLAFWGCLTGALLKIFINRLQKFKTPGDFIVVLFLCGIVLIPLGDGYLLPEHLLTALIINMLLSLKFK</sequence>
<evidence type="ECO:0000313" key="3">
    <source>
        <dbReference type="Proteomes" id="UP000291485"/>
    </source>
</evidence>
<reference evidence="2 3" key="1">
    <citation type="submission" date="2019-02" db="EMBL/GenBank/DDBJ databases">
        <title>Pedobacter sp. RP-3-11 sp. nov., isolated from Arctic soil.</title>
        <authorList>
            <person name="Dahal R.H."/>
        </authorList>
    </citation>
    <scope>NUCLEOTIDE SEQUENCE [LARGE SCALE GENOMIC DNA]</scope>
    <source>
        <strain evidence="2 3">RP-3-11</strain>
    </source>
</reference>
<dbReference type="RefSeq" id="WP_131562029.1">
    <property type="nucleotide sequence ID" value="NZ_SJSN01000019.1"/>
</dbReference>
<evidence type="ECO:0000256" key="1">
    <source>
        <dbReference type="SAM" id="Phobius"/>
    </source>
</evidence>
<keyword evidence="3" id="KW-1185">Reference proteome</keyword>
<dbReference type="AlphaFoldDB" id="A0A4R0NQ92"/>
<accession>A0A4R0NQ92</accession>
<comment type="caution">
    <text evidence="2">The sequence shown here is derived from an EMBL/GenBank/DDBJ whole genome shotgun (WGS) entry which is preliminary data.</text>
</comment>
<keyword evidence="1" id="KW-1133">Transmembrane helix</keyword>
<protein>
    <recommendedName>
        <fullName evidence="4">Oligosaccharide repeat unit polymerase</fullName>
    </recommendedName>
</protein>
<feature type="transmembrane region" description="Helical" evidence="1">
    <location>
        <begin position="191"/>
        <end position="208"/>
    </location>
</feature>